<keyword evidence="3 6" id="KW-0418">Kinase</keyword>
<feature type="domain" description="DhaK" evidence="5">
    <location>
        <begin position="8"/>
        <end position="328"/>
    </location>
</feature>
<evidence type="ECO:0000313" key="6">
    <source>
        <dbReference type="EMBL" id="AKK10943.1"/>
    </source>
</evidence>
<dbReference type="Pfam" id="PF02733">
    <property type="entry name" value="Dak1"/>
    <property type="match status" value="1"/>
</dbReference>
<dbReference type="RefSeq" id="WP_047259432.1">
    <property type="nucleotide sequence ID" value="NZ_CP011546.1"/>
</dbReference>
<dbReference type="Gene3D" id="3.30.1180.20">
    <property type="entry name" value="Dihydroxyacetone kinase, domain 2"/>
    <property type="match status" value="1"/>
</dbReference>
<dbReference type="PATRIC" id="fig|1072256.5.peg.931"/>
<keyword evidence="7" id="KW-1185">Reference proteome</keyword>
<dbReference type="STRING" id="1072256.CUTER_04690"/>
<dbReference type="GO" id="GO:0005829">
    <property type="term" value="C:cytosol"/>
    <property type="evidence" value="ECO:0007669"/>
    <property type="project" value="TreeGrafter"/>
</dbReference>
<dbReference type="PANTHER" id="PTHR28629:SF4">
    <property type="entry name" value="TRIOKINASE_FMN CYCLASE"/>
    <property type="match status" value="1"/>
</dbReference>
<dbReference type="EMBL" id="CP011546">
    <property type="protein sequence ID" value="AKK10943.1"/>
    <property type="molecule type" value="Genomic_DNA"/>
</dbReference>
<dbReference type="InterPro" id="IPR012736">
    <property type="entry name" value="DhaK_1"/>
</dbReference>
<dbReference type="FunFam" id="3.30.1180.20:FF:000001">
    <property type="entry name" value="Dihydroxyacetone kinase 1"/>
    <property type="match status" value="1"/>
</dbReference>
<dbReference type="KEGG" id="cut:CUTER_04690"/>
<dbReference type="InterPro" id="IPR004006">
    <property type="entry name" value="DhaK_dom"/>
</dbReference>
<dbReference type="SUPFAM" id="SSF82549">
    <property type="entry name" value="DAK1/DegV-like"/>
    <property type="match status" value="1"/>
</dbReference>
<evidence type="ECO:0000256" key="2">
    <source>
        <dbReference type="ARBA" id="ARBA00022741"/>
    </source>
</evidence>
<dbReference type="Gene3D" id="3.40.50.10440">
    <property type="entry name" value="Dihydroxyacetone kinase, domain 1"/>
    <property type="match status" value="1"/>
</dbReference>
<reference evidence="6 7" key="1">
    <citation type="journal article" date="2015" name="Genome Announc.">
        <title>Virulence Factor Genes Detected in the Complete Genome Sequence of Corynebacterium uterequi DSM 45634, Isolated from the Uterus of a Maiden Mare.</title>
        <authorList>
            <person name="Ruckert C."/>
            <person name="Kriete M."/>
            <person name="Jaenicke S."/>
            <person name="Winkler A."/>
            <person name="Tauch A."/>
        </authorList>
    </citation>
    <scope>NUCLEOTIDE SEQUENCE [LARGE SCALE GENOMIC DNA]</scope>
    <source>
        <strain evidence="6 7">DSM 45634</strain>
    </source>
</reference>
<organism evidence="6 7">
    <name type="scientific">Corynebacterium uterequi</name>
    <dbReference type="NCBI Taxonomy" id="1072256"/>
    <lineage>
        <taxon>Bacteria</taxon>
        <taxon>Bacillati</taxon>
        <taxon>Actinomycetota</taxon>
        <taxon>Actinomycetes</taxon>
        <taxon>Mycobacteriales</taxon>
        <taxon>Corynebacteriaceae</taxon>
        <taxon>Corynebacterium</taxon>
    </lineage>
</organism>
<dbReference type="PANTHER" id="PTHR28629">
    <property type="entry name" value="TRIOKINASE/FMN CYCLASE"/>
    <property type="match status" value="1"/>
</dbReference>
<evidence type="ECO:0000256" key="4">
    <source>
        <dbReference type="ARBA" id="ARBA00022840"/>
    </source>
</evidence>
<dbReference type="FunFam" id="3.40.50.10440:FF:000001">
    <property type="entry name" value="Dihydroxyacetone kinase, DhaK subunit"/>
    <property type="match status" value="1"/>
</dbReference>
<dbReference type="PROSITE" id="PS51481">
    <property type="entry name" value="DHAK"/>
    <property type="match status" value="1"/>
</dbReference>
<evidence type="ECO:0000259" key="5">
    <source>
        <dbReference type="PROSITE" id="PS51481"/>
    </source>
</evidence>
<keyword evidence="1 6" id="KW-0808">Transferase</keyword>
<evidence type="ECO:0000313" key="7">
    <source>
        <dbReference type="Proteomes" id="UP000035548"/>
    </source>
</evidence>
<dbReference type="Proteomes" id="UP000035548">
    <property type="component" value="Chromosome"/>
</dbReference>
<evidence type="ECO:0000256" key="3">
    <source>
        <dbReference type="ARBA" id="ARBA00022777"/>
    </source>
</evidence>
<reference evidence="7" key="2">
    <citation type="submission" date="2015-05" db="EMBL/GenBank/DDBJ databases">
        <title>Complete genome sequence of Corynebacterium uterequi DSM 45634, isolated from the uterus of a maiden mare.</title>
        <authorList>
            <person name="Ruckert C."/>
            <person name="Albersmeier A."/>
            <person name="Winkler A."/>
            <person name="Tauch A."/>
        </authorList>
    </citation>
    <scope>NUCLEOTIDE SEQUENCE [LARGE SCALE GENOMIC DNA]</scope>
    <source>
        <strain evidence="7">DSM 45634</strain>
    </source>
</reference>
<dbReference type="OrthoDB" id="9806345at2"/>
<dbReference type="InterPro" id="IPR050861">
    <property type="entry name" value="Dihydroxyacetone_Kinase"/>
</dbReference>
<dbReference type="AlphaFoldDB" id="A0A0G3HG62"/>
<protein>
    <submittedName>
        <fullName evidence="6">Dihydroxyacetone kinase, DhaK subunit</fullName>
        <ecNumber evidence="6">2.7.1.-</ecNumber>
    </submittedName>
</protein>
<proteinExistence type="predicted"/>
<dbReference type="GO" id="GO:0004371">
    <property type="term" value="F:glycerone kinase activity"/>
    <property type="evidence" value="ECO:0007669"/>
    <property type="project" value="InterPro"/>
</dbReference>
<name>A0A0G3HG62_9CORY</name>
<gene>
    <name evidence="6" type="primary">dhaK</name>
    <name evidence="6" type="ORF">CUTER_04690</name>
</gene>
<dbReference type="GO" id="GO:0019563">
    <property type="term" value="P:glycerol catabolic process"/>
    <property type="evidence" value="ECO:0007669"/>
    <property type="project" value="TreeGrafter"/>
</dbReference>
<accession>A0A0G3HG62</accession>
<dbReference type="EC" id="2.7.1.-" evidence="6"/>
<dbReference type="GO" id="GO:0005524">
    <property type="term" value="F:ATP binding"/>
    <property type="evidence" value="ECO:0007669"/>
    <property type="project" value="UniProtKB-KW"/>
</dbReference>
<evidence type="ECO:0000256" key="1">
    <source>
        <dbReference type="ARBA" id="ARBA00022679"/>
    </source>
</evidence>
<keyword evidence="2" id="KW-0547">Nucleotide-binding</keyword>
<keyword evidence="4" id="KW-0067">ATP-binding</keyword>
<dbReference type="NCBIfam" id="TIGR02363">
    <property type="entry name" value="dhaK1"/>
    <property type="match status" value="1"/>
</dbReference>
<sequence>MVKKLVNDPHSFVEDSLRGFARAHADLVAVESNIVIRRTPKPEGKVGIISGGGSGHEPLHAGFVGVGMLDAAVPGAVFTSPTPDPILAATTAADHGAGVVYLVKNYTGDVLNFDTAAELSELSGIEVRQVLIDDDVAVEDSLYTAGRRGVAGTFLVEKVVGASAERGDSLDEVVAIAERAVANVATMGLALAPCTVPHAERASFDLADDEIELGVGIHGEPGRRTAPMATADELTDQLFDAVQEELALTAGERVVVLVNGLGATPLAELYIVFARVAQRLDELGVQLVRSHVGDVVTSLDMAGVSVTLLRVDDELLDLYDAPACTPAFRR</sequence>